<dbReference type="Proteomes" id="UP000231791">
    <property type="component" value="Chromosome"/>
</dbReference>
<reference evidence="1 2" key="1">
    <citation type="submission" date="2017-11" db="EMBL/GenBank/DDBJ databases">
        <title>Complete genome sequence of Streptomyces lavendulae subsp. lavendulae CCM 3239 (formerly 'Streptomyces aureofaciens CCM 3239'), the producer of the angucycline-type antibiotic auricin.</title>
        <authorList>
            <person name="Busche T."/>
            <person name="Novakova R."/>
            <person name="Al'Dilaimi A."/>
            <person name="Homerova D."/>
            <person name="Feckova L."/>
            <person name="Rezuchova B."/>
            <person name="Mingyar E."/>
            <person name="Csolleiova D."/>
            <person name="Bekeova C."/>
            <person name="Winkler A."/>
            <person name="Sevcikova B."/>
            <person name="Kalinowski J."/>
            <person name="Kormanec J."/>
            <person name="Ruckert C."/>
        </authorList>
    </citation>
    <scope>NUCLEOTIDE SEQUENCE [LARGE SCALE GENOMIC DNA]</scope>
    <source>
        <strain evidence="1 2">CCM 3239</strain>
    </source>
</reference>
<dbReference type="EMBL" id="CP024985">
    <property type="protein sequence ID" value="ATZ23189.1"/>
    <property type="molecule type" value="Genomic_DNA"/>
</dbReference>
<sequence length="204" mass="22219">MRRSAMEHRRSETSGKRVAPDPHRLLGIYLNDHLAGAGAGIALVKRAARAHRDTDAGRRLAALAEEVVEDRDSLREIMMALDIPAKDLRMLLGMAVAQAGRLKPNGRLLSRSPLSDVIELEAIRLGVEGKKELWRALHTLARSDPSLDTKAVGQLLARAERQADTLEELRLAAVGRAMRGAPRAAAAAPARRRALWTPKAGWAS</sequence>
<name>A0A2K8P8W7_STRLA</name>
<dbReference type="GeneID" id="49382402"/>
<dbReference type="RefSeq" id="WP_199922100.1">
    <property type="nucleotide sequence ID" value="NZ_CP024985.1"/>
</dbReference>
<proteinExistence type="predicted"/>
<evidence type="ECO:0000313" key="2">
    <source>
        <dbReference type="Proteomes" id="UP000231791"/>
    </source>
</evidence>
<evidence type="ECO:0000313" key="1">
    <source>
        <dbReference type="EMBL" id="ATZ23189.1"/>
    </source>
</evidence>
<protein>
    <submittedName>
        <fullName evidence="1">Uncharacterized protein</fullName>
    </submittedName>
</protein>
<dbReference type="KEGG" id="slx:SLAV_06420"/>
<accession>A0A2K8P8W7</accession>
<gene>
    <name evidence="1" type="ORF">SLAV_06420</name>
</gene>
<keyword evidence="2" id="KW-1185">Reference proteome</keyword>
<organism evidence="1 2">
    <name type="scientific">Streptomyces lavendulae subsp. lavendulae</name>
    <dbReference type="NCBI Taxonomy" id="58340"/>
    <lineage>
        <taxon>Bacteria</taxon>
        <taxon>Bacillati</taxon>
        <taxon>Actinomycetota</taxon>
        <taxon>Actinomycetes</taxon>
        <taxon>Kitasatosporales</taxon>
        <taxon>Streptomycetaceae</taxon>
        <taxon>Streptomyces</taxon>
    </lineage>
</organism>
<dbReference type="AlphaFoldDB" id="A0A2K8P8W7"/>